<protein>
    <submittedName>
        <fullName evidence="1">Uncharacterized protein</fullName>
    </submittedName>
</protein>
<organism evidence="1 2">
    <name type="scientific">Candidatus Defluviicoccus seviourii</name>
    <dbReference type="NCBI Taxonomy" id="2565273"/>
    <lineage>
        <taxon>Bacteria</taxon>
        <taxon>Pseudomonadati</taxon>
        <taxon>Pseudomonadota</taxon>
        <taxon>Alphaproteobacteria</taxon>
        <taxon>Rhodospirillales</taxon>
        <taxon>Rhodospirillaceae</taxon>
        <taxon>Defluviicoccus</taxon>
    </lineage>
</organism>
<gene>
    <name evidence="1" type="ORF">DF3PA_160040</name>
</gene>
<dbReference type="Proteomes" id="UP000326641">
    <property type="component" value="Unassembled WGS sequence"/>
</dbReference>
<evidence type="ECO:0000313" key="1">
    <source>
        <dbReference type="EMBL" id="VUX45854.1"/>
    </source>
</evidence>
<evidence type="ECO:0000313" key="2">
    <source>
        <dbReference type="Proteomes" id="UP000326641"/>
    </source>
</evidence>
<proteinExistence type="predicted"/>
<name>A0A564WEB1_9PROT</name>
<dbReference type="AlphaFoldDB" id="A0A564WEB1"/>
<sequence length="73" mass="7832">MTATRIARPERVAWRRPGPASVGAKWEHLVTKAFDSQPQTAILGAGERVRGAKKRTASRSRPMAVAGVADCSC</sequence>
<reference evidence="1" key="1">
    <citation type="submission" date="2018-11" db="EMBL/GenBank/DDBJ databases">
        <authorList>
            <person name="Onetto C."/>
        </authorList>
    </citation>
    <scope>NUCLEOTIDE SEQUENCE [LARGE SCALE GENOMIC DNA]</scope>
</reference>
<accession>A0A564WEB1</accession>
<comment type="caution">
    <text evidence="1">The sequence shown here is derived from an EMBL/GenBank/DDBJ whole genome shotgun (WGS) entry which is preliminary data.</text>
</comment>
<keyword evidence="2" id="KW-1185">Reference proteome</keyword>
<dbReference type="EMBL" id="UXAT02000008">
    <property type="protein sequence ID" value="VUX45854.1"/>
    <property type="molecule type" value="Genomic_DNA"/>
</dbReference>